<keyword evidence="3" id="KW-0999">Mitochondrion inner membrane</keyword>
<evidence type="ECO:0000256" key="7">
    <source>
        <dbReference type="SAM" id="MobiDB-lite"/>
    </source>
</evidence>
<accession>A0A5N5QH34</accession>
<dbReference type="GO" id="GO:0005743">
    <property type="term" value="C:mitochondrial inner membrane"/>
    <property type="evidence" value="ECO:0007669"/>
    <property type="project" value="UniProtKB-SubCell"/>
</dbReference>
<keyword evidence="6" id="KW-0472">Membrane</keyword>
<keyword evidence="10" id="KW-1185">Reference proteome</keyword>
<protein>
    <recommendedName>
        <fullName evidence="8">Letm1 RBD domain-containing protein</fullName>
    </recommendedName>
</protein>
<name>A0A5N5QH34_9AGAM</name>
<keyword evidence="2" id="KW-0812">Transmembrane</keyword>
<proteinExistence type="predicted"/>
<dbReference type="EMBL" id="SSOP01000146">
    <property type="protein sequence ID" value="KAB5590771.1"/>
    <property type="molecule type" value="Genomic_DNA"/>
</dbReference>
<evidence type="ECO:0000256" key="1">
    <source>
        <dbReference type="ARBA" id="ARBA00004434"/>
    </source>
</evidence>
<evidence type="ECO:0000256" key="2">
    <source>
        <dbReference type="ARBA" id="ARBA00022692"/>
    </source>
</evidence>
<keyword evidence="4" id="KW-1133">Transmembrane helix</keyword>
<comment type="subcellular location">
    <subcellularLocation>
        <location evidence="1">Mitochondrion inner membrane</location>
        <topology evidence="1">Single-pass membrane protein</topology>
    </subcellularLocation>
</comment>
<keyword evidence="5" id="KW-0496">Mitochondrion</keyword>
<dbReference type="OrthoDB" id="73691at2759"/>
<dbReference type="AlphaFoldDB" id="A0A5N5QH34"/>
<dbReference type="PANTHER" id="PTHR14009:SF1">
    <property type="entry name" value="MITOCHONDRIAL PROTON_CALCIUM EXCHANGER PROTEIN"/>
    <property type="match status" value="1"/>
</dbReference>
<dbReference type="GO" id="GO:0030003">
    <property type="term" value="P:intracellular monoatomic cation homeostasis"/>
    <property type="evidence" value="ECO:0007669"/>
    <property type="project" value="TreeGrafter"/>
</dbReference>
<dbReference type="GO" id="GO:0043022">
    <property type="term" value="F:ribosome binding"/>
    <property type="evidence" value="ECO:0007669"/>
    <property type="project" value="InterPro"/>
</dbReference>
<feature type="domain" description="Letm1 RBD" evidence="8">
    <location>
        <begin position="313"/>
        <end position="396"/>
    </location>
</feature>
<feature type="region of interest" description="Disordered" evidence="7">
    <location>
        <begin position="85"/>
        <end position="150"/>
    </location>
</feature>
<reference evidence="9 10" key="1">
    <citation type="journal article" date="2019" name="Fungal Biol. Biotechnol.">
        <title>Draft genome sequence of fastidious pathogen Ceratobasidium theobromae, which causes vascular-streak dieback in Theobroma cacao.</title>
        <authorList>
            <person name="Ali S.S."/>
            <person name="Asman A."/>
            <person name="Shao J."/>
            <person name="Firmansyah A.P."/>
            <person name="Susilo A.W."/>
            <person name="Rosmana A."/>
            <person name="McMahon P."/>
            <person name="Junaid M."/>
            <person name="Guest D."/>
            <person name="Kheng T.Y."/>
            <person name="Meinhardt L.W."/>
            <person name="Bailey B.A."/>
        </authorList>
    </citation>
    <scope>NUCLEOTIDE SEQUENCE [LARGE SCALE GENOMIC DNA]</scope>
    <source>
        <strain evidence="9 10">CT2</strain>
    </source>
</reference>
<organism evidence="9 10">
    <name type="scientific">Ceratobasidium theobromae</name>
    <dbReference type="NCBI Taxonomy" id="1582974"/>
    <lineage>
        <taxon>Eukaryota</taxon>
        <taxon>Fungi</taxon>
        <taxon>Dikarya</taxon>
        <taxon>Basidiomycota</taxon>
        <taxon>Agaricomycotina</taxon>
        <taxon>Agaricomycetes</taxon>
        <taxon>Cantharellales</taxon>
        <taxon>Ceratobasidiaceae</taxon>
        <taxon>Ceratobasidium</taxon>
    </lineage>
</organism>
<dbReference type="InterPro" id="IPR044202">
    <property type="entry name" value="LETM1/MDM38-like"/>
</dbReference>
<dbReference type="Proteomes" id="UP000383932">
    <property type="component" value="Unassembled WGS sequence"/>
</dbReference>
<dbReference type="PANTHER" id="PTHR14009">
    <property type="entry name" value="LEUCINE ZIPPER-EF-HAND CONTAINING TRANSMEMBRANE PROTEIN"/>
    <property type="match status" value="1"/>
</dbReference>
<dbReference type="InterPro" id="IPR033122">
    <property type="entry name" value="LETM1-like_RBD"/>
</dbReference>
<evidence type="ECO:0000313" key="10">
    <source>
        <dbReference type="Proteomes" id="UP000383932"/>
    </source>
</evidence>
<evidence type="ECO:0000256" key="3">
    <source>
        <dbReference type="ARBA" id="ARBA00022792"/>
    </source>
</evidence>
<evidence type="ECO:0000256" key="4">
    <source>
        <dbReference type="ARBA" id="ARBA00022989"/>
    </source>
</evidence>
<evidence type="ECO:0000256" key="6">
    <source>
        <dbReference type="ARBA" id="ARBA00023136"/>
    </source>
</evidence>
<evidence type="ECO:0000256" key="5">
    <source>
        <dbReference type="ARBA" id="ARBA00023128"/>
    </source>
</evidence>
<comment type="caution">
    <text evidence="9">The sequence shown here is derived from an EMBL/GenBank/DDBJ whole genome shotgun (WGS) entry which is preliminary data.</text>
</comment>
<feature type="compositionally biased region" description="Low complexity" evidence="7">
    <location>
        <begin position="119"/>
        <end position="139"/>
    </location>
</feature>
<sequence length="433" mass="48015">MFRFSGQRTWALSAAATCKNATSGYPFSHVPQLRARLLVQPPFHSPNNVDILSTYIPQRLHSTLPPPAAKSQSIKIEPIFPNAVSRKPKIDFKPAPRPTSSVSHAPDGPHSSVAPERAPVPSTQPPATTQTASTPSPSTLGTSQVPGKPPSKIRIAIADVIKATEQGALAPPPADAGKIGKLWHQAKELFKFYLRGLKQLLVHRQIVKDIKTRLREERAQGIDAKMTWEEAHFVKTYKEDLVKLVPFLLILIILEEALPLIVLYAPFLLPSTCILPNQRARITWKRDDAQYNARSEARRILLSAGSLQSIASTGVAGMPKELITSLAKVFGLSTRGPVVLHRKRLENHLAYLVNDDDLLTNENMGSHLDLRNLKIAMSERGFLASSDESRLRSVLERRMRALGQDEAQWKQHSLEFLFKNLVESNDAKPTPVD</sequence>
<evidence type="ECO:0000259" key="8">
    <source>
        <dbReference type="Pfam" id="PF07766"/>
    </source>
</evidence>
<gene>
    <name evidence="9" type="ORF">CTheo_5798</name>
</gene>
<evidence type="ECO:0000313" key="9">
    <source>
        <dbReference type="EMBL" id="KAB5590771.1"/>
    </source>
</evidence>
<dbReference type="Pfam" id="PF07766">
    <property type="entry name" value="LETM1_RBD"/>
    <property type="match status" value="1"/>
</dbReference>